<dbReference type="RefSeq" id="WP_013349550.1">
    <property type="nucleotide sequence ID" value="NZ_JABUYH010000007.1"/>
</dbReference>
<evidence type="ECO:0000259" key="4">
    <source>
        <dbReference type="PROSITE" id="PS51186"/>
    </source>
</evidence>
<evidence type="ECO:0000256" key="1">
    <source>
        <dbReference type="ARBA" id="ARBA00022679"/>
    </source>
</evidence>
<dbReference type="Gene3D" id="3.40.630.30">
    <property type="match status" value="1"/>
</dbReference>
<dbReference type="Pfam" id="PF13302">
    <property type="entry name" value="Acetyltransf_3"/>
    <property type="match status" value="1"/>
</dbReference>
<dbReference type="SUPFAM" id="SSF55729">
    <property type="entry name" value="Acyl-CoA N-acyltransferases (Nat)"/>
    <property type="match status" value="1"/>
</dbReference>
<dbReference type="GO" id="GO:0016747">
    <property type="term" value="F:acyltransferase activity, transferring groups other than amino-acyl groups"/>
    <property type="evidence" value="ECO:0007669"/>
    <property type="project" value="InterPro"/>
</dbReference>
<dbReference type="PANTHER" id="PTHR43792">
    <property type="entry name" value="GNAT FAMILY, PUTATIVE (AFU_ORTHOLOGUE AFUA_3G00765)-RELATED-RELATED"/>
    <property type="match status" value="1"/>
</dbReference>
<dbReference type="PROSITE" id="PS51186">
    <property type="entry name" value="GNAT"/>
    <property type="match status" value="1"/>
</dbReference>
<comment type="caution">
    <text evidence="5">The sequence shown here is derived from an EMBL/GenBank/DDBJ whole genome shotgun (WGS) entry which is preliminary data.</text>
</comment>
<accession>A0A2N7S2U8</accession>
<dbReference type="InterPro" id="IPR051531">
    <property type="entry name" value="N-acetyltransferase"/>
</dbReference>
<evidence type="ECO:0000256" key="3">
    <source>
        <dbReference type="ARBA" id="ARBA00038502"/>
    </source>
</evidence>
<dbReference type="OMA" id="RKWSAKI"/>
<proteinExistence type="inferred from homology"/>
<sequence>MSEDLAVRTVSAAGPRIALAHFQPGDASDIHAFASDPLVCRYSTWGPNQLADTQAFLQDALVEQPQRYLQAVLVDGVLIGSASVWVTDQISKAGEIGYTLNRNYWGRGYATEVAVLLLQLGFENLGLERISATCDARNTASIRVLEKAGLTLQARRGEDLENCSQRAETLIFHIVETRA</sequence>
<keyword evidence="2" id="KW-0012">Acyltransferase</keyword>
<dbReference type="Proteomes" id="UP000235739">
    <property type="component" value="Unassembled WGS sequence"/>
</dbReference>
<dbReference type="PANTHER" id="PTHR43792:SF8">
    <property type="entry name" value="[RIBOSOMAL PROTEIN US5]-ALANINE N-ACETYLTRANSFERASE"/>
    <property type="match status" value="1"/>
</dbReference>
<dbReference type="EMBL" id="PNQX01000001">
    <property type="protein sequence ID" value="PMQ20455.1"/>
    <property type="molecule type" value="Genomic_DNA"/>
</dbReference>
<organism evidence="5 6">
    <name type="scientific">Glutamicibacter arilaitensis</name>
    <dbReference type="NCBI Taxonomy" id="256701"/>
    <lineage>
        <taxon>Bacteria</taxon>
        <taxon>Bacillati</taxon>
        <taxon>Actinomycetota</taxon>
        <taxon>Actinomycetes</taxon>
        <taxon>Micrococcales</taxon>
        <taxon>Micrococcaceae</taxon>
        <taxon>Glutamicibacter</taxon>
    </lineage>
</organism>
<evidence type="ECO:0000313" key="6">
    <source>
        <dbReference type="Proteomes" id="UP000235739"/>
    </source>
</evidence>
<gene>
    <name evidence="5" type="ORF">CIK84_02230</name>
</gene>
<dbReference type="AlphaFoldDB" id="A0A2N7S2U8"/>
<name>A0A2N7S2U8_9MICC</name>
<dbReference type="InterPro" id="IPR016181">
    <property type="entry name" value="Acyl_CoA_acyltransferase"/>
</dbReference>
<comment type="similarity">
    <text evidence="3">Belongs to the acetyltransferase family. RimJ subfamily.</text>
</comment>
<feature type="domain" description="N-acetyltransferase" evidence="4">
    <location>
        <begin position="17"/>
        <end position="179"/>
    </location>
</feature>
<evidence type="ECO:0000313" key="5">
    <source>
        <dbReference type="EMBL" id="PMQ20455.1"/>
    </source>
</evidence>
<keyword evidence="1 5" id="KW-0808">Transferase</keyword>
<protein>
    <submittedName>
        <fullName evidence="5">N-acetyltransferase</fullName>
    </submittedName>
</protein>
<dbReference type="InterPro" id="IPR000182">
    <property type="entry name" value="GNAT_dom"/>
</dbReference>
<evidence type="ECO:0000256" key="2">
    <source>
        <dbReference type="ARBA" id="ARBA00023315"/>
    </source>
</evidence>
<reference evidence="5 6" key="1">
    <citation type="journal article" date="2017" name="Elife">
        <title>Extensive horizontal gene transfer in cheese-associated bacteria.</title>
        <authorList>
            <person name="Bonham K.S."/>
            <person name="Wolfe B.E."/>
            <person name="Dutton R.J."/>
        </authorList>
    </citation>
    <scope>NUCLEOTIDE SEQUENCE [LARGE SCALE GENOMIC DNA]</scope>
    <source>
        <strain evidence="5 6">JB182</strain>
    </source>
</reference>
<dbReference type="GeneID" id="303185798"/>